<evidence type="ECO:0000256" key="1">
    <source>
        <dbReference type="PROSITE-ProRule" id="PRU00221"/>
    </source>
</evidence>
<name>A0A6J1F0R1_CUCMO</name>
<dbReference type="AlphaFoldDB" id="A0A6J1F0R1"/>
<dbReference type="InterPro" id="IPR052779">
    <property type="entry name" value="WDR62"/>
</dbReference>
<feature type="region of interest" description="Disordered" evidence="2">
    <location>
        <begin position="758"/>
        <end position="784"/>
    </location>
</feature>
<evidence type="ECO:0000313" key="3">
    <source>
        <dbReference type="Proteomes" id="UP000504609"/>
    </source>
</evidence>
<dbReference type="PANTHER" id="PTHR45589">
    <property type="entry name" value="WD REPEAT DOMAIN 62, ISOFORM G"/>
    <property type="match status" value="1"/>
</dbReference>
<evidence type="ECO:0000313" key="4">
    <source>
        <dbReference type="RefSeq" id="XP_022931910.1"/>
    </source>
</evidence>
<feature type="region of interest" description="Disordered" evidence="2">
    <location>
        <begin position="1066"/>
        <end position="1119"/>
    </location>
</feature>
<dbReference type="KEGG" id="cmos:111438187"/>
<feature type="compositionally biased region" description="Polar residues" evidence="2">
    <location>
        <begin position="997"/>
        <end position="1007"/>
    </location>
</feature>
<keyword evidence="1" id="KW-0853">WD repeat</keyword>
<dbReference type="InterPro" id="IPR001680">
    <property type="entry name" value="WD40_rpt"/>
</dbReference>
<organism evidence="3 4">
    <name type="scientific">Cucurbita moschata</name>
    <name type="common">Winter crookneck squash</name>
    <name type="synonym">Cucurbita pepo var. moschata</name>
    <dbReference type="NCBI Taxonomy" id="3662"/>
    <lineage>
        <taxon>Eukaryota</taxon>
        <taxon>Viridiplantae</taxon>
        <taxon>Streptophyta</taxon>
        <taxon>Embryophyta</taxon>
        <taxon>Tracheophyta</taxon>
        <taxon>Spermatophyta</taxon>
        <taxon>Magnoliopsida</taxon>
        <taxon>eudicotyledons</taxon>
        <taxon>Gunneridae</taxon>
        <taxon>Pentapetalae</taxon>
        <taxon>rosids</taxon>
        <taxon>fabids</taxon>
        <taxon>Cucurbitales</taxon>
        <taxon>Cucurbitaceae</taxon>
        <taxon>Cucurbiteae</taxon>
        <taxon>Cucurbita</taxon>
    </lineage>
</organism>
<dbReference type="Proteomes" id="UP000504609">
    <property type="component" value="Unplaced"/>
</dbReference>
<dbReference type="Pfam" id="PF00400">
    <property type="entry name" value="WD40"/>
    <property type="match status" value="6"/>
</dbReference>
<feature type="repeat" description="WD" evidence="1">
    <location>
        <begin position="402"/>
        <end position="416"/>
    </location>
</feature>
<dbReference type="InterPro" id="IPR015943">
    <property type="entry name" value="WD40/YVTN_repeat-like_dom_sf"/>
</dbReference>
<accession>A0A6J1F0R1</accession>
<gene>
    <name evidence="4" type="primary">LOC111438187</name>
</gene>
<dbReference type="Gene3D" id="2.130.10.10">
    <property type="entry name" value="YVTN repeat-like/Quinoprotein amine dehydrogenase"/>
    <property type="match status" value="3"/>
</dbReference>
<dbReference type="GeneID" id="111438187"/>
<proteinExistence type="predicted"/>
<dbReference type="PANTHER" id="PTHR45589:SF1">
    <property type="entry name" value="WD REPEAT DOMAIN 62, ISOFORM G"/>
    <property type="match status" value="1"/>
</dbReference>
<dbReference type="PROSITE" id="PS50082">
    <property type="entry name" value="WD_REPEATS_2"/>
    <property type="match status" value="2"/>
</dbReference>
<dbReference type="InterPro" id="IPR036322">
    <property type="entry name" value="WD40_repeat_dom_sf"/>
</dbReference>
<dbReference type="SUPFAM" id="SSF50978">
    <property type="entry name" value="WD40 repeat-like"/>
    <property type="match status" value="2"/>
</dbReference>
<keyword evidence="4" id="KW-0418">Kinase</keyword>
<feature type="repeat" description="WD" evidence="1">
    <location>
        <begin position="683"/>
        <end position="716"/>
    </location>
</feature>
<feature type="compositionally biased region" description="Low complexity" evidence="2">
    <location>
        <begin position="1071"/>
        <end position="1081"/>
    </location>
</feature>
<keyword evidence="4" id="KW-0808">Transferase</keyword>
<feature type="region of interest" description="Disordered" evidence="2">
    <location>
        <begin position="978"/>
        <end position="1007"/>
    </location>
</feature>
<dbReference type="SMART" id="SM00320">
    <property type="entry name" value="WD40"/>
    <property type="match status" value="12"/>
</dbReference>
<sequence length="1251" mass="135966">MKPNRKLKKADSSSKLVLEEIIGTTTKNNNGLASNVNSPNCVYLTGCVVVVHNVHSGTQSHLVVPHRLCKPLSCVAMSLDGRFVAAGESGPQPAVFVWDLAGMAFLSELKGHLYGVACLAFSPDGKYLVSVGGYIYIWDWRTSMLLTKLKASSSCTAISSVSFSSDSKSILTAGKKHLKFWTITSPKTQFNLGTSSLSLHGKPVNLGAHQGSSFVSITSGLSTDGSSGEVFPMYALTESGVLCLVNSGFSVTKSVSLKVDKCFAVSASSKLVACACSNGIVRLYDAESLQYGGSFTYSRSKQFDGESNMVHLMKDDGNDLRSLPVLPDAVACFFSTSEKLVVIYGDHNLNIWDIHDVKQVTRSCVLVSHSACIWDIKVLCCENMHDPSLACAARGCSGGMSFATCSADGTIRLWDLALEPDSEDAMDKQVRQETTTRLESAGIFDRETVEAGLNSRDFRSLAASSDGKYLAAGDCDGNIHIFNLLTSDYTCLQGAHDAEVLSLSFSSLSRNDDISKEVMQSHYYLASSSRDRIIHLYNVERNFDLSDSIVDHSAAVTSVKISCNGHKIISCSADRSLIFRDFTTIDSGHKISRSHHQMASQGTVYDMAIDPKTDVVVTVGQDKKINTFDIASGKLIRSFRQEKDFGEPIKVAMDPSCSYLVCSYSNKSICVHDFVTGDMVVQGMGHGEVITGVIFTPDFKRIISIGGDGCIFVWRLPALLSSRMRQKMNEGSGPLFPGSMTQPMPFSQIMLYEKDGDEEKLHTTSSSNGYQPEDSKQDGFQGLHQGGAAPEATFRFSISRLPRWAQDKVTNSDSAQVNLVSTPLQKTCCSLVVDDQENPSLPSEFQNCSEHVLGSVNSSTSSLSANSSDNCNTSGSLVPQETFSGHPAMENRWLSIYNVCLDLPSSPEMQNVLDRKSVSSTNTLQDAAKLPACNGCSSGQASNDLDAGGELTSSKVAIFYNSGPMSKREFHTRMDEVHNGETEVQPSGNVKSEKQATGDNSPCSTNSEGDLFKLHFGSLSMSYKKNESSARKRYFSKYVVPNYLGSTKRLLRMLPHESDCKTLKNVDVATNNSPSQNPSSQVSAEEERDIARTAAETLPSTMSSHFSQNESYQGERDSKRVKLTKEGNDDSFPVASESQEQRTSCREVLLGLDAAAEKAVQFFSRLVTPGCHEDSLHDSGLELYDEAAKLLPSIIEKINEVAKLVQCKNKDKCESTKDVIMTGFEPLLGTFAENLSEKVVEILKKNLGGNS</sequence>
<dbReference type="RefSeq" id="XP_022931910.1">
    <property type="nucleotide sequence ID" value="XM_023076142.1"/>
</dbReference>
<dbReference type="GO" id="GO:0016301">
    <property type="term" value="F:kinase activity"/>
    <property type="evidence" value="ECO:0007669"/>
    <property type="project" value="UniProtKB-KW"/>
</dbReference>
<evidence type="ECO:0000256" key="2">
    <source>
        <dbReference type="SAM" id="MobiDB-lite"/>
    </source>
</evidence>
<protein>
    <submittedName>
        <fullName evidence="4">Mitogen-activated protein kinase-binding protein 1</fullName>
    </submittedName>
</protein>
<reference evidence="4" key="1">
    <citation type="submission" date="2025-08" db="UniProtKB">
        <authorList>
            <consortium name="RefSeq"/>
        </authorList>
    </citation>
    <scope>IDENTIFICATION</scope>
    <source>
        <tissue evidence="4">Young leaves</tissue>
    </source>
</reference>
<feature type="compositionally biased region" description="Polar residues" evidence="2">
    <location>
        <begin position="1098"/>
        <end position="1112"/>
    </location>
</feature>
<keyword evidence="3" id="KW-1185">Reference proteome</keyword>